<name>A0AAW1Q8H2_9CHLO</name>
<evidence type="ECO:0000256" key="2">
    <source>
        <dbReference type="SAM" id="MobiDB-lite"/>
    </source>
</evidence>
<feature type="region of interest" description="Disordered" evidence="2">
    <location>
        <begin position="288"/>
        <end position="325"/>
    </location>
</feature>
<feature type="domain" description="Kri1-like C-terminal" evidence="3">
    <location>
        <begin position="441"/>
        <end position="519"/>
    </location>
</feature>
<feature type="compositionally biased region" description="Basic and acidic residues" evidence="2">
    <location>
        <begin position="98"/>
        <end position="114"/>
    </location>
</feature>
<feature type="compositionally biased region" description="Basic and acidic residues" evidence="2">
    <location>
        <begin position="301"/>
        <end position="325"/>
    </location>
</feature>
<dbReference type="Pfam" id="PF12936">
    <property type="entry name" value="Kri1_C"/>
    <property type="match status" value="1"/>
</dbReference>
<feature type="region of interest" description="Disordered" evidence="2">
    <location>
        <begin position="98"/>
        <end position="210"/>
    </location>
</feature>
<comment type="similarity">
    <text evidence="1">Belongs to the KRI1 family.</text>
</comment>
<dbReference type="Pfam" id="PF05178">
    <property type="entry name" value="Kri1"/>
    <property type="match status" value="1"/>
</dbReference>
<dbReference type="GO" id="GO:0005730">
    <property type="term" value="C:nucleolus"/>
    <property type="evidence" value="ECO:0007669"/>
    <property type="project" value="TreeGrafter"/>
</dbReference>
<feature type="compositionally biased region" description="Low complexity" evidence="2">
    <location>
        <begin position="598"/>
        <end position="607"/>
    </location>
</feature>
<dbReference type="PANTHER" id="PTHR14490:SF5">
    <property type="entry name" value="PROTEIN KRI1 HOMOLOG"/>
    <property type="match status" value="1"/>
</dbReference>
<feature type="region of interest" description="Disordered" evidence="2">
    <location>
        <begin position="35"/>
        <end position="85"/>
    </location>
</feature>
<feature type="region of interest" description="Disordered" evidence="2">
    <location>
        <begin position="504"/>
        <end position="634"/>
    </location>
</feature>
<evidence type="ECO:0000313" key="4">
    <source>
        <dbReference type="EMBL" id="KAK9818485.1"/>
    </source>
</evidence>
<comment type="caution">
    <text evidence="4">The sequence shown here is derived from an EMBL/GenBank/DDBJ whole genome shotgun (WGS) entry which is preliminary data.</text>
</comment>
<keyword evidence="5" id="KW-1185">Reference proteome</keyword>
<protein>
    <recommendedName>
        <fullName evidence="3">Kri1-like C-terminal domain-containing protein</fullName>
    </recommendedName>
</protein>
<feature type="compositionally biased region" description="Basic and acidic residues" evidence="2">
    <location>
        <begin position="191"/>
        <end position="202"/>
    </location>
</feature>
<accession>A0AAW1Q8H2</accession>
<dbReference type="InterPro" id="IPR024626">
    <property type="entry name" value="Kri1-like_C"/>
</dbReference>
<evidence type="ECO:0000313" key="5">
    <source>
        <dbReference type="Proteomes" id="UP001438707"/>
    </source>
</evidence>
<evidence type="ECO:0000256" key="1">
    <source>
        <dbReference type="ARBA" id="ARBA00007473"/>
    </source>
</evidence>
<dbReference type="GO" id="GO:0000447">
    <property type="term" value="P:endonucleolytic cleavage in ITS1 to separate SSU-rRNA from 5.8S rRNA and LSU-rRNA from tricistronic rRNA transcript (SSU-rRNA, 5.8S rRNA, LSU-rRNA)"/>
    <property type="evidence" value="ECO:0007669"/>
    <property type="project" value="TreeGrafter"/>
</dbReference>
<feature type="compositionally biased region" description="Basic and acidic residues" evidence="2">
    <location>
        <begin position="152"/>
        <end position="161"/>
    </location>
</feature>
<dbReference type="Proteomes" id="UP001438707">
    <property type="component" value="Unassembled WGS sequence"/>
</dbReference>
<organism evidence="4 5">
    <name type="scientific">Apatococcus lobatus</name>
    <dbReference type="NCBI Taxonomy" id="904363"/>
    <lineage>
        <taxon>Eukaryota</taxon>
        <taxon>Viridiplantae</taxon>
        <taxon>Chlorophyta</taxon>
        <taxon>core chlorophytes</taxon>
        <taxon>Trebouxiophyceae</taxon>
        <taxon>Chlorellales</taxon>
        <taxon>Chlorellaceae</taxon>
        <taxon>Apatococcus</taxon>
    </lineage>
</organism>
<dbReference type="EMBL" id="JALJOS010000062">
    <property type="protein sequence ID" value="KAK9818485.1"/>
    <property type="molecule type" value="Genomic_DNA"/>
</dbReference>
<feature type="compositionally biased region" description="Basic and acidic residues" evidence="2">
    <location>
        <begin position="35"/>
        <end position="44"/>
    </location>
</feature>
<feature type="compositionally biased region" description="Acidic residues" evidence="2">
    <location>
        <begin position="61"/>
        <end position="83"/>
    </location>
</feature>
<gene>
    <name evidence="4" type="ORF">WJX74_010212</name>
</gene>
<dbReference type="AlphaFoldDB" id="A0AAW1Q8H2"/>
<feature type="compositionally biased region" description="Basic residues" evidence="2">
    <location>
        <begin position="616"/>
        <end position="625"/>
    </location>
</feature>
<dbReference type="PANTHER" id="PTHR14490">
    <property type="entry name" value="ZINC FINGER, ZZ TYPE"/>
    <property type="match status" value="1"/>
</dbReference>
<sequence>MSAAWLGDASDEEPEKSFLVNTEFAARLEHNKRREELHRLEAKHANRPAHAALKRKADAAMEQEELTESSSDDDEEDDWVEGEAEQRKLLDTIARIRNRDSTIYDPASKLHSEGSEGEDEEADAVPAPKPKKQKAMRLAEVNMREALAGPDADDRGGREPLPDTYQGELQSLKDQFLEAAGNKGAPPSTSRDGDDLLEKRPLPSDASLAAVASRPEKAITVPLDAADPEDAFLQRFILTQGWRDADDNEAPAFDQMLKDVDDEEEQLDREEQYEAKYNFRFEEPGAKQVITFPRQLGNSLRKPDDRRKKQRESHAQNKLAVKQEAETEVKRLKNLKKQELQESLQQLQDAVGGAGPSEEALSKLLAADFDPDDYDKLMSEAFNDEYYEAEGDDELPDETAEAEAVLDGDDESESFKAARARILQGRKPGTDPEAAADRDSVMRLLNEYQGLDFEDKIGDVACRFKYRSVPSIDTGLQADQILGASDKDLNQVLGMRRLAAYRDDRRNMRPNFQKINELRRQKGNVPDGDKLQKAPHGKSKHGNSQDARTGQKPHQKIKQRREGQVPEADPAAQRMQSYAKLTLKRSSDGKAKVTKQHAPAAPKIAPADDGQQLTRAQKRNKRRAAMRAAQAKPA</sequence>
<dbReference type="GO" id="GO:0030686">
    <property type="term" value="C:90S preribosome"/>
    <property type="evidence" value="ECO:0007669"/>
    <property type="project" value="TreeGrafter"/>
</dbReference>
<reference evidence="4 5" key="1">
    <citation type="journal article" date="2024" name="Nat. Commun.">
        <title>Phylogenomics reveals the evolutionary origins of lichenization in chlorophyte algae.</title>
        <authorList>
            <person name="Puginier C."/>
            <person name="Libourel C."/>
            <person name="Otte J."/>
            <person name="Skaloud P."/>
            <person name="Haon M."/>
            <person name="Grisel S."/>
            <person name="Petersen M."/>
            <person name="Berrin J.G."/>
            <person name="Delaux P.M."/>
            <person name="Dal Grande F."/>
            <person name="Keller J."/>
        </authorList>
    </citation>
    <scope>NUCLEOTIDE SEQUENCE [LARGE SCALE GENOMIC DNA]</scope>
    <source>
        <strain evidence="4 5">SAG 2145</strain>
    </source>
</reference>
<proteinExistence type="inferred from homology"/>
<dbReference type="InterPro" id="IPR018034">
    <property type="entry name" value="Kri1"/>
</dbReference>
<evidence type="ECO:0000259" key="3">
    <source>
        <dbReference type="Pfam" id="PF12936"/>
    </source>
</evidence>